<evidence type="ECO:0000259" key="1">
    <source>
        <dbReference type="Pfam" id="PF13503"/>
    </source>
</evidence>
<evidence type="ECO:0000313" key="3">
    <source>
        <dbReference type="Proteomes" id="UP000050562"/>
    </source>
</evidence>
<dbReference type="EMBL" id="LJRC01000172">
    <property type="protein sequence ID" value="KPY35203.1"/>
    <property type="molecule type" value="Genomic_DNA"/>
</dbReference>
<gene>
    <name evidence="2" type="ORF">ALO52_00792</name>
</gene>
<dbReference type="Pfam" id="PF13503">
    <property type="entry name" value="DUF4123"/>
    <property type="match status" value="1"/>
</dbReference>
<protein>
    <recommendedName>
        <fullName evidence="1">DUF4123 domain-containing protein</fullName>
    </recommendedName>
</protein>
<proteinExistence type="predicted"/>
<dbReference type="Proteomes" id="UP000050562">
    <property type="component" value="Unassembled WGS sequence"/>
</dbReference>
<feature type="domain" description="DUF4123" evidence="1">
    <location>
        <begin position="10"/>
        <end position="112"/>
    </location>
</feature>
<organism evidence="2 3">
    <name type="scientific">Pseudomonas syringae pv. primulae</name>
    <dbReference type="NCBI Taxonomy" id="251707"/>
    <lineage>
        <taxon>Bacteria</taxon>
        <taxon>Pseudomonadati</taxon>
        <taxon>Pseudomonadota</taxon>
        <taxon>Gammaproteobacteria</taxon>
        <taxon>Pseudomonadales</taxon>
        <taxon>Pseudomonadaceae</taxon>
        <taxon>Pseudomonas</taxon>
    </lineage>
</organism>
<name>A0A0P9YJC2_9PSED</name>
<sequence length="265" mass="30816">MKTCLLLERTDHLLEKLYQLLPDPKPRMLFDKTELAPYRDKSPLWVAATDDDRLLQTVHNAPESWPGLIIESPFHHDILLAHLRHLLIVNFDEIRRGVLRYSNPVTASYFFTTGTIEENVPWLGPISRLSWYGGTWPDLAQGNQRWMSLDNPQVSRWTPPAQPTTPRLSDAQEDAFRRQERERFAYDWWKKQTGTDFPWALDYLDEGMAHGFATDPTLMNRYLSLRAQNPEQAPPPRQYSGTGEERLNTLRGLLQQSAQHKEPVQ</sequence>
<reference evidence="2 3" key="1">
    <citation type="submission" date="2015-09" db="EMBL/GenBank/DDBJ databases">
        <title>Genome announcement of multiple Pseudomonas syringae strains.</title>
        <authorList>
            <person name="Thakur S."/>
            <person name="Wang P.W."/>
            <person name="Gong Y."/>
            <person name="Weir B.S."/>
            <person name="Guttman D.S."/>
        </authorList>
    </citation>
    <scope>NUCLEOTIDE SEQUENCE [LARGE SCALE GENOMIC DNA]</scope>
    <source>
        <strain evidence="2 3">ICMP3956</strain>
    </source>
</reference>
<comment type="caution">
    <text evidence="2">The sequence shown here is derived from an EMBL/GenBank/DDBJ whole genome shotgun (WGS) entry which is preliminary data.</text>
</comment>
<evidence type="ECO:0000313" key="2">
    <source>
        <dbReference type="EMBL" id="KPY35203.1"/>
    </source>
</evidence>
<dbReference type="PATRIC" id="fig|251707.3.peg.1043"/>
<dbReference type="AlphaFoldDB" id="A0A0P9YJC2"/>
<accession>A0A0P9YJC2</accession>
<dbReference type="InterPro" id="IPR025391">
    <property type="entry name" value="DUF4123"/>
</dbReference>